<dbReference type="GO" id="GO:0004252">
    <property type="term" value="F:serine-type endopeptidase activity"/>
    <property type="evidence" value="ECO:0007669"/>
    <property type="project" value="UniProtKB-UniRule"/>
</dbReference>
<evidence type="ECO:0000256" key="1">
    <source>
        <dbReference type="ARBA" id="ARBA00011073"/>
    </source>
</evidence>
<dbReference type="InterPro" id="IPR050131">
    <property type="entry name" value="Peptidase_S8_subtilisin-like"/>
</dbReference>
<dbReference type="GO" id="GO:0006508">
    <property type="term" value="P:proteolysis"/>
    <property type="evidence" value="ECO:0007669"/>
    <property type="project" value="UniProtKB-KW"/>
</dbReference>
<reference evidence="9" key="2">
    <citation type="submission" date="2014-06" db="EMBL/GenBank/DDBJ databases">
        <title>The complete genome of Blastobotrys (Arxula) adeninivorans LS3 - a yeast of biotechnological interest.</title>
        <authorList>
            <person name="Kunze G."/>
            <person name="Gaillardin C."/>
            <person name="Czernicka M."/>
            <person name="Durrens P."/>
            <person name="Martin T."/>
            <person name="Boer E."/>
            <person name="Gabaldon T."/>
            <person name="Cruz J."/>
            <person name="Talla E."/>
            <person name="Marck C."/>
            <person name="Goffeau A."/>
            <person name="Barbe V."/>
            <person name="Baret P."/>
            <person name="Baronian K."/>
            <person name="Beier S."/>
            <person name="Bleykasten C."/>
            <person name="Bode R."/>
            <person name="Casaregola S."/>
            <person name="Despons L."/>
            <person name="Fairhead C."/>
            <person name="Giersberg M."/>
            <person name="Gierski P."/>
            <person name="Hahnel U."/>
            <person name="Hartmann A."/>
            <person name="Jankowska D."/>
            <person name="Jubin C."/>
            <person name="Jung P."/>
            <person name="Lafontaine I."/>
            <person name="Leh-Louis V."/>
            <person name="Lemaire M."/>
            <person name="Marcet-Houben M."/>
            <person name="Mascher M."/>
            <person name="Morel G."/>
            <person name="Richard G.-F."/>
            <person name="Riechen J."/>
            <person name="Sacerdot C."/>
            <person name="Sarkar A."/>
            <person name="Savel G."/>
            <person name="Schacherer J."/>
            <person name="Sherman D."/>
            <person name="Straub M.-L."/>
            <person name="Stein N."/>
            <person name="Thierry A."/>
            <person name="Trautwein-Schult A."/>
            <person name="Westhof E."/>
            <person name="Worch S."/>
            <person name="Dujon B."/>
            <person name="Souciet J.-L."/>
            <person name="Wincker P."/>
            <person name="Scholz U."/>
            <person name="Neuveglise N."/>
        </authorList>
    </citation>
    <scope>NUCLEOTIDE SEQUENCE</scope>
    <source>
        <strain evidence="9">LS3</strain>
    </source>
</reference>
<proteinExistence type="inferred from homology"/>
<evidence type="ECO:0000256" key="3">
    <source>
        <dbReference type="ARBA" id="ARBA00022801"/>
    </source>
</evidence>
<evidence type="ECO:0000313" key="9">
    <source>
        <dbReference type="EMBL" id="CDP36274.1"/>
    </source>
</evidence>
<accession>A0A060T675</accession>
<dbReference type="EMBL" id="HG937692">
    <property type="protein sequence ID" value="CDP36274.1"/>
    <property type="molecule type" value="Genomic_DNA"/>
</dbReference>
<dbReference type="PRINTS" id="PR00723">
    <property type="entry name" value="SUBTILISIN"/>
</dbReference>
<dbReference type="PANTHER" id="PTHR43806">
    <property type="entry name" value="PEPTIDASE S8"/>
    <property type="match status" value="1"/>
</dbReference>
<evidence type="ECO:0000259" key="7">
    <source>
        <dbReference type="Pfam" id="PF00082"/>
    </source>
</evidence>
<dbReference type="PANTHER" id="PTHR43806:SF11">
    <property type="entry name" value="CEREVISIN-RELATED"/>
    <property type="match status" value="1"/>
</dbReference>
<evidence type="ECO:0000256" key="6">
    <source>
        <dbReference type="SAM" id="SignalP"/>
    </source>
</evidence>
<dbReference type="PROSITE" id="PS00138">
    <property type="entry name" value="SUBTILASE_SER"/>
    <property type="match status" value="1"/>
</dbReference>
<dbReference type="FunFam" id="3.40.50.200:FF:000007">
    <property type="entry name" value="Subtilisin-like serine protease"/>
    <property type="match status" value="1"/>
</dbReference>
<organism evidence="9">
    <name type="scientific">Blastobotrys adeninivorans</name>
    <name type="common">Yeast</name>
    <name type="synonym">Arxula adeninivorans</name>
    <dbReference type="NCBI Taxonomy" id="409370"/>
    <lineage>
        <taxon>Eukaryota</taxon>
        <taxon>Fungi</taxon>
        <taxon>Dikarya</taxon>
        <taxon>Ascomycota</taxon>
        <taxon>Saccharomycotina</taxon>
        <taxon>Dipodascomycetes</taxon>
        <taxon>Dipodascales</taxon>
        <taxon>Trichomonascaceae</taxon>
        <taxon>Blastobotrys</taxon>
    </lineage>
</organism>
<feature type="domain" description="Peptidase S8/S53" evidence="7">
    <location>
        <begin position="203"/>
        <end position="444"/>
    </location>
</feature>
<dbReference type="InterPro" id="IPR036852">
    <property type="entry name" value="Peptidase_S8/S53_dom_sf"/>
</dbReference>
<keyword evidence="4 5" id="KW-0720">Serine protease</keyword>
<feature type="chain" id="PRO_5001587986" evidence="6">
    <location>
        <begin position="19"/>
        <end position="528"/>
    </location>
</feature>
<dbReference type="CDD" id="cd04077">
    <property type="entry name" value="Peptidases_S8_PCSK9_ProteinaseK_like"/>
    <property type="match status" value="1"/>
</dbReference>
<dbReference type="InterPro" id="IPR015500">
    <property type="entry name" value="Peptidase_S8_subtilisin-rel"/>
</dbReference>
<dbReference type="SUPFAM" id="SSF52743">
    <property type="entry name" value="Subtilisin-like"/>
    <property type="match status" value="1"/>
</dbReference>
<keyword evidence="3 5" id="KW-0378">Hydrolase</keyword>
<comment type="similarity">
    <text evidence="1 5">Belongs to the peptidase S8 family.</text>
</comment>
<dbReference type="InterPro" id="IPR023828">
    <property type="entry name" value="Peptidase_S8_Ser-AS"/>
</dbReference>
<reference evidence="9" key="1">
    <citation type="submission" date="2014-02" db="EMBL/GenBank/DDBJ databases">
        <authorList>
            <person name="Genoscope - CEA"/>
        </authorList>
    </citation>
    <scope>NUCLEOTIDE SEQUENCE</scope>
    <source>
        <strain evidence="9">LS3</strain>
    </source>
</reference>
<dbReference type="InterPro" id="IPR010259">
    <property type="entry name" value="S8pro/Inhibitor_I9"/>
</dbReference>
<dbReference type="Pfam" id="PF05922">
    <property type="entry name" value="Inhibitor_I9"/>
    <property type="match status" value="1"/>
</dbReference>
<dbReference type="PROSITE" id="PS00137">
    <property type="entry name" value="SUBTILASE_HIS"/>
    <property type="match status" value="1"/>
</dbReference>
<name>A0A060T675_BLAAD</name>
<feature type="active site" description="Charge relay system" evidence="5">
    <location>
        <position position="212"/>
    </location>
</feature>
<keyword evidence="6" id="KW-0732">Signal</keyword>
<dbReference type="PROSITE" id="PS51892">
    <property type="entry name" value="SUBTILASE"/>
    <property type="match status" value="1"/>
</dbReference>
<gene>
    <name evidence="9" type="ORF">GNLVRS02_ARAD1B09218g</name>
</gene>
<dbReference type="InterPro" id="IPR034193">
    <property type="entry name" value="PCSK9_ProteinaseK-like"/>
</dbReference>
<dbReference type="Gene3D" id="3.40.50.200">
    <property type="entry name" value="Peptidase S8/S53 domain"/>
    <property type="match status" value="1"/>
</dbReference>
<dbReference type="Gene3D" id="3.30.70.80">
    <property type="entry name" value="Peptidase S8 propeptide/proteinase inhibitor I9"/>
    <property type="match status" value="1"/>
</dbReference>
<feature type="active site" description="Charge relay system" evidence="5">
    <location>
        <position position="404"/>
    </location>
</feature>
<protein>
    <submittedName>
        <fullName evidence="9">ARAD1B09218p</fullName>
    </submittedName>
</protein>
<dbReference type="Pfam" id="PF00082">
    <property type="entry name" value="Peptidase_S8"/>
    <property type="match status" value="1"/>
</dbReference>
<dbReference type="InterPro" id="IPR037045">
    <property type="entry name" value="S8pro/Inhibitor_I9_sf"/>
</dbReference>
<dbReference type="InterPro" id="IPR000209">
    <property type="entry name" value="Peptidase_S8/S53_dom"/>
</dbReference>
<feature type="active site" description="Charge relay system" evidence="5">
    <location>
        <position position="244"/>
    </location>
</feature>
<evidence type="ECO:0000256" key="4">
    <source>
        <dbReference type="ARBA" id="ARBA00022825"/>
    </source>
</evidence>
<keyword evidence="2 5" id="KW-0645">Protease</keyword>
<dbReference type="PhylomeDB" id="A0A060T675"/>
<evidence type="ECO:0000259" key="8">
    <source>
        <dbReference type="Pfam" id="PF05922"/>
    </source>
</evidence>
<feature type="signal peptide" evidence="6">
    <location>
        <begin position="1"/>
        <end position="18"/>
    </location>
</feature>
<evidence type="ECO:0000256" key="2">
    <source>
        <dbReference type="ARBA" id="ARBA00022670"/>
    </source>
</evidence>
<dbReference type="InterPro" id="IPR022398">
    <property type="entry name" value="Peptidase_S8_His-AS"/>
</dbReference>
<feature type="domain" description="Inhibitor I9" evidence="8">
    <location>
        <begin position="74"/>
        <end position="164"/>
    </location>
</feature>
<sequence>MKFSTLATVPLLTALAAALVIPHEAKDMAAFTDSVTKGSTRAELFREAAATEGKIAPLFVSPKAQENEHVLDDNYIIVFKKQVNPETASKHHEWIQEMHTQFMGVLAKRDGQSPLLSEGILSGLRHTFDLGDAFRGYSGAFHPDVVDIIRQHKDVAFVEKDSRVFASEFEVENGAPWGLARVSHREALSLGSFNKYLYDDEGGEGVDVYVIDTGSNVDHEDLEGRARWGKTIPEGDDDIDGNGHGSHCSGTIAGKRYGVAKKANIVAVKVLRSNGSGSMSDVLKGVEYAAGQHKKNKGKKGYKGATANMSLGGGKSPSLDLVVNAAVSEGLHFAVAAGNDNADACDYSPAAAERAITVGATALSDDRAYFSNYGKCVDIFAPGVNILSIYTGSPTAVATLSGTSMASPHICGLLAYYLSLQPSTDSEFASLGSITPEQLKKNLIAYGTKNIITDLDAESPNVLAYNGAGGNLTEFWHSGASEATTKDQTETVKILPIDNAIKDNLDRVAHEVDSVLDSIKSAFGLLNV</sequence>
<evidence type="ECO:0000256" key="5">
    <source>
        <dbReference type="PROSITE-ProRule" id="PRU01240"/>
    </source>
</evidence>
<dbReference type="AlphaFoldDB" id="A0A060T675"/>